<keyword evidence="1" id="KW-0812">Transmembrane</keyword>
<feature type="transmembrane region" description="Helical" evidence="1">
    <location>
        <begin position="87"/>
        <end position="114"/>
    </location>
</feature>
<reference evidence="2 3" key="1">
    <citation type="journal article" date="2018" name="ISME J.">
        <title>Involvement of Burkholderiaceae and sulfurous volatiles in disease-suppressive soils.</title>
        <authorList>
            <person name="Carrion V.J."/>
            <person name="Cordovez V."/>
            <person name="Tyc O."/>
            <person name="Etalo D.W."/>
            <person name="de Bruijn I."/>
            <person name="de Jager V.C."/>
            <person name="Medema M.H."/>
            <person name="Eberl L."/>
            <person name="Raaijmakers J.M."/>
        </authorList>
    </citation>
    <scope>NUCLEOTIDE SEQUENCE [LARGE SCALE GENOMIC DNA]</scope>
    <source>
        <strain evidence="3">mHSR5</strain>
    </source>
</reference>
<accession>A0A2Z5N167</accession>
<keyword evidence="1" id="KW-0472">Membrane</keyword>
<proteinExistence type="predicted"/>
<dbReference type="Proteomes" id="UP000253104">
    <property type="component" value="Chromosome mHSR5_B"/>
</dbReference>
<evidence type="ECO:0000313" key="2">
    <source>
        <dbReference type="EMBL" id="AXF23331.1"/>
    </source>
</evidence>
<name>A0A2Z5N167_BURPY</name>
<dbReference type="EMBL" id="CP024903">
    <property type="protein sequence ID" value="AXF23331.1"/>
    <property type="molecule type" value="Genomic_DNA"/>
</dbReference>
<organism evidence="2 3">
    <name type="scientific">Burkholderia pyrrocinia</name>
    <name type="common">Pseudomonas pyrrocinia</name>
    <dbReference type="NCBI Taxonomy" id="60550"/>
    <lineage>
        <taxon>Bacteria</taxon>
        <taxon>Pseudomonadati</taxon>
        <taxon>Pseudomonadota</taxon>
        <taxon>Betaproteobacteria</taxon>
        <taxon>Burkholderiales</taxon>
        <taxon>Burkholderiaceae</taxon>
        <taxon>Burkholderia</taxon>
        <taxon>Burkholderia cepacia complex</taxon>
    </lineage>
</organism>
<dbReference type="AlphaFoldDB" id="A0A2Z5N167"/>
<sequence>MTPERFRTIVAAYGSDARRWPDGERAAAEAWARANPRDALLALDDAADLDAWLAYDMVAPPAPALVERIVATAPAPAPQRARRRGTVWWSGAAFAGVGLAGALAGAVAVSILMLGSAPPSQYEPGYLTTTFGGPSVDWSEQ</sequence>
<evidence type="ECO:0000313" key="3">
    <source>
        <dbReference type="Proteomes" id="UP000253104"/>
    </source>
</evidence>
<protein>
    <submittedName>
        <fullName evidence="2">Uncharacterized protein</fullName>
    </submittedName>
</protein>
<evidence type="ECO:0000256" key="1">
    <source>
        <dbReference type="SAM" id="Phobius"/>
    </source>
</evidence>
<gene>
    <name evidence="2" type="ORF">CUJ89_23145</name>
</gene>
<dbReference type="OrthoDB" id="7018445at2"/>
<keyword evidence="1" id="KW-1133">Transmembrane helix</keyword>
<dbReference type="RefSeq" id="WP_114179740.1">
    <property type="nucleotide sequence ID" value="NZ_CP024903.1"/>
</dbReference>